<sequence length="653" mass="72513">MDDDGFEPRLGRARQQQARGRRTFLGSVVMQANRMASDKAGAKRFGGSQFARGAATGKLLGRRGRRLGSDARRVVIKTRLIRLTPRTIAGAAAHMRYLERDGVTREGERGQFYAAATDLADGKEFLARSASDRHQFRFIVGAEDGDRLADLKPIVRRLMTQMEKDLDTRLDWIAVDHFDTGHPHSHVILRGRDDQERDLVIAPTYIKSGMRERARDILTAELGPRTTLEIADRLGREIDAEWFTEIDRTLVAGKDMAGMVRPHAADPIEHALEVARLRRLARLGLATRMGQDHWRLTPHLEATLRRMGEQGDIIRTMQRAMTAHGLDRGGSPADVHDALTAPVTGQVIERGLADEHGDRHYLIIDGLDGRLHHVPIGRANAVEPLPPGAIVRVSPSLAAVRDADRTIAAVAGVNQGWYDEEAHRHFDPRASSGFIDAHVRRLEALRRTAGLVERDPSGRWAIASDHLARVSAHERSRVREAPVTVEILSTLPLERLPSANAATWLDRRLIGEDIEPARETGFGREVERATVARRQWLFDAGLAWTDGDQMGLKADLIAILRRRELLRVAGQLSEELGLPFAEVCPGERITGRLGRPVDLACTRVVTVERAHDFTLVPWRHALARHLGKSGSGILREDGISWSSGRERSGPEVG</sequence>
<dbReference type="NCBIfam" id="NF041267">
    <property type="entry name" value="relax_RlxS"/>
    <property type="match status" value="1"/>
</dbReference>
<dbReference type="InterPro" id="IPR021795">
    <property type="entry name" value="DUF3363"/>
</dbReference>
<evidence type="ECO:0000313" key="2">
    <source>
        <dbReference type="EMBL" id="SNS88338.1"/>
    </source>
</evidence>
<gene>
    <name evidence="2" type="ORF">SAMN06295912_12138</name>
</gene>
<feature type="compositionally biased region" description="Basic and acidic residues" evidence="1">
    <location>
        <begin position="1"/>
        <end position="10"/>
    </location>
</feature>
<dbReference type="AlphaFoldDB" id="A0A239I4X3"/>
<evidence type="ECO:0000313" key="3">
    <source>
        <dbReference type="Proteomes" id="UP000198281"/>
    </source>
</evidence>
<accession>A0A239I4X3</accession>
<dbReference type="Pfam" id="PF11843">
    <property type="entry name" value="DUF3363"/>
    <property type="match status" value="1"/>
</dbReference>
<name>A0A239I4X3_9SPHN</name>
<dbReference type="Proteomes" id="UP000198281">
    <property type="component" value="Unassembled WGS sequence"/>
</dbReference>
<keyword evidence="3" id="KW-1185">Reference proteome</keyword>
<evidence type="ECO:0000256" key="1">
    <source>
        <dbReference type="SAM" id="MobiDB-lite"/>
    </source>
</evidence>
<protein>
    <submittedName>
        <fullName evidence="2">Type IV secretory pathway, VirD2 components (Relaxase)</fullName>
    </submittedName>
</protein>
<reference evidence="3" key="1">
    <citation type="submission" date="2017-06" db="EMBL/GenBank/DDBJ databases">
        <authorList>
            <person name="Varghese N."/>
            <person name="Submissions S."/>
        </authorList>
    </citation>
    <scope>NUCLEOTIDE SEQUENCE [LARGE SCALE GENOMIC DNA]</scope>
    <source>
        <strain evidence="3">LNB2</strain>
    </source>
</reference>
<feature type="region of interest" description="Disordered" evidence="1">
    <location>
        <begin position="1"/>
        <end position="21"/>
    </location>
</feature>
<dbReference type="EMBL" id="FZOS01000021">
    <property type="protein sequence ID" value="SNS88338.1"/>
    <property type="molecule type" value="Genomic_DNA"/>
</dbReference>
<proteinExistence type="predicted"/>
<organism evidence="2 3">
    <name type="scientific">Edaphosphingomonas laterariae</name>
    <dbReference type="NCBI Taxonomy" id="861865"/>
    <lineage>
        <taxon>Bacteria</taxon>
        <taxon>Pseudomonadati</taxon>
        <taxon>Pseudomonadota</taxon>
        <taxon>Alphaproteobacteria</taxon>
        <taxon>Sphingomonadales</taxon>
        <taxon>Rhizorhabdaceae</taxon>
        <taxon>Edaphosphingomonas</taxon>
    </lineage>
</organism>
<dbReference type="OrthoDB" id="9809969at2"/>